<evidence type="ECO:0000313" key="1">
    <source>
        <dbReference type="EMBL" id="KAJ8675619.1"/>
    </source>
</evidence>
<keyword evidence="2" id="KW-1185">Reference proteome</keyword>
<sequence>MLGLRADAQTKQEFPIGMLGDADPPKWRRLIGWDLVRFQEFDGACVAWLSVAVNEVDFVIASVFKELLGLHDRNAVALSGPLQGLRLGVGLGVRGFWALVVNRIETILIHVLWALQVNCPVSAA</sequence>
<protein>
    <submittedName>
        <fullName evidence="1">Uncharacterized protein</fullName>
    </submittedName>
</protein>
<gene>
    <name evidence="1" type="ORF">QAD02_011405</name>
</gene>
<reference evidence="1" key="1">
    <citation type="submission" date="2023-04" db="EMBL/GenBank/DDBJ databases">
        <title>A chromosome-level genome assembly of the parasitoid wasp Eretmocerus hayati.</title>
        <authorList>
            <person name="Zhong Y."/>
            <person name="Liu S."/>
            <person name="Liu Y."/>
        </authorList>
    </citation>
    <scope>NUCLEOTIDE SEQUENCE</scope>
    <source>
        <strain evidence="1">ZJU_SS_LIU_2023</strain>
    </source>
</reference>
<accession>A0ACC2NZ97</accession>
<evidence type="ECO:0000313" key="2">
    <source>
        <dbReference type="Proteomes" id="UP001239111"/>
    </source>
</evidence>
<name>A0ACC2NZ97_9HYME</name>
<dbReference type="EMBL" id="CM056742">
    <property type="protein sequence ID" value="KAJ8675619.1"/>
    <property type="molecule type" value="Genomic_DNA"/>
</dbReference>
<comment type="caution">
    <text evidence="1">The sequence shown here is derived from an EMBL/GenBank/DDBJ whole genome shotgun (WGS) entry which is preliminary data.</text>
</comment>
<dbReference type="Proteomes" id="UP001239111">
    <property type="component" value="Chromosome 2"/>
</dbReference>
<proteinExistence type="predicted"/>
<organism evidence="1 2">
    <name type="scientific">Eretmocerus hayati</name>
    <dbReference type="NCBI Taxonomy" id="131215"/>
    <lineage>
        <taxon>Eukaryota</taxon>
        <taxon>Metazoa</taxon>
        <taxon>Ecdysozoa</taxon>
        <taxon>Arthropoda</taxon>
        <taxon>Hexapoda</taxon>
        <taxon>Insecta</taxon>
        <taxon>Pterygota</taxon>
        <taxon>Neoptera</taxon>
        <taxon>Endopterygota</taxon>
        <taxon>Hymenoptera</taxon>
        <taxon>Apocrita</taxon>
        <taxon>Proctotrupomorpha</taxon>
        <taxon>Chalcidoidea</taxon>
        <taxon>Aphelinidae</taxon>
        <taxon>Aphelininae</taxon>
        <taxon>Eretmocerus</taxon>
    </lineage>
</organism>